<evidence type="ECO:0000256" key="1">
    <source>
        <dbReference type="ARBA" id="ARBA00004123"/>
    </source>
</evidence>
<evidence type="ECO:0000256" key="6">
    <source>
        <dbReference type="ARBA" id="ARBA00054531"/>
    </source>
</evidence>
<dbReference type="SUPFAM" id="SSF50182">
    <property type="entry name" value="Sm-like ribonucleoproteins"/>
    <property type="match status" value="1"/>
</dbReference>
<dbReference type="OrthoDB" id="9626941at2759"/>
<dbReference type="PROSITE" id="PS52002">
    <property type="entry name" value="SM"/>
    <property type="match status" value="1"/>
</dbReference>
<protein>
    <recommendedName>
        <fullName evidence="7">Small nuclear ribonucleoprotein Sm D1</fullName>
    </recommendedName>
    <alternativeName>
        <fullName evidence="7">snRNP core protein D1</fullName>
    </alternativeName>
</protein>
<dbReference type="InterPro" id="IPR001163">
    <property type="entry name" value="Sm_dom_euk/arc"/>
</dbReference>
<dbReference type="GO" id="GO:0000387">
    <property type="term" value="P:spliceosomal snRNP assembly"/>
    <property type="evidence" value="ECO:0007669"/>
    <property type="project" value="UniProtKB-UniRule"/>
</dbReference>
<reference evidence="10 11" key="1">
    <citation type="journal article" date="2018" name="Front. Microbiol.">
        <title>Prospects for Fungal Bioremediation of Acidic Radioactive Waste Sites: Characterization and Genome Sequence of Rhodotorula taiwanensis MD1149.</title>
        <authorList>
            <person name="Tkavc R."/>
            <person name="Matrosova V.Y."/>
            <person name="Grichenko O.E."/>
            <person name="Gostincar C."/>
            <person name="Volpe R.P."/>
            <person name="Klimenkova P."/>
            <person name="Gaidamakova E.K."/>
            <person name="Zhou C.E."/>
            <person name="Stewart B.J."/>
            <person name="Lyman M.G."/>
            <person name="Malfatti S.A."/>
            <person name="Rubinfeld B."/>
            <person name="Courtot M."/>
            <person name="Singh J."/>
            <person name="Dalgard C.L."/>
            <person name="Hamilton T."/>
            <person name="Frey K.G."/>
            <person name="Gunde-Cimerman N."/>
            <person name="Dugan L."/>
            <person name="Daly M.J."/>
        </authorList>
    </citation>
    <scope>NUCLEOTIDE SEQUENCE [LARGE SCALE GENOMIC DNA]</scope>
    <source>
        <strain evidence="10 11">MD1149</strain>
    </source>
</reference>
<comment type="similarity">
    <text evidence="2 7">Belongs to the snRNP core protein family.</text>
</comment>
<evidence type="ECO:0000313" key="10">
    <source>
        <dbReference type="EMBL" id="POY70106.1"/>
    </source>
</evidence>
<accession>A0A2S5B000</accession>
<keyword evidence="7" id="KW-0508">mRNA splicing</keyword>
<sequence length="179" mass="19458">MKLITGEDLDAKIELSQPFRRTSEAIQLQPASSREAVFDIILNPLPSNKMGAADSATRLDEFLMKLNNETVTIELKNGTTVNGTITGVDPSMNTHLKKVKMTVRGREPQALDSLAIRGNNVRYFILPDSLPLDTLLIDDAPKPKKKRDGAAPRGGRGTRGNDRGGRARGRGRGGRGRGI</sequence>
<dbReference type="CDD" id="cd01724">
    <property type="entry name" value="Sm_D1"/>
    <property type="match status" value="1"/>
</dbReference>
<keyword evidence="5 7" id="KW-0687">Ribonucleoprotein</keyword>
<comment type="subcellular location">
    <subcellularLocation>
        <location evidence="1 7">Nucleus</location>
    </subcellularLocation>
</comment>
<dbReference type="Gene3D" id="2.30.30.100">
    <property type="match status" value="1"/>
</dbReference>
<evidence type="ECO:0000256" key="8">
    <source>
        <dbReference type="SAM" id="MobiDB-lite"/>
    </source>
</evidence>
<dbReference type="GO" id="GO:0097525">
    <property type="term" value="C:spliceosomal snRNP complex"/>
    <property type="evidence" value="ECO:0007669"/>
    <property type="project" value="UniProtKB-ARBA"/>
</dbReference>
<dbReference type="PANTHER" id="PTHR23338">
    <property type="entry name" value="SMALL NUCLEAR RIBONUCLEOPROTEIN SM"/>
    <property type="match status" value="1"/>
</dbReference>
<comment type="function">
    <text evidence="6">Involved in splicing regulation. Facilitates post-transcriptional gene silencing (PTGS) by limiting the degradation of transgene aberrant RNAs by the RNA quality control (RQC) machinery, thus favoring their entry into cytoplasmic siRNA bodies where they can trigger PTGS. Does not participate in the production of small RNAs.</text>
</comment>
<keyword evidence="4 7" id="KW-0539">Nucleus</keyword>
<evidence type="ECO:0000256" key="4">
    <source>
        <dbReference type="ARBA" id="ARBA00023242"/>
    </source>
</evidence>
<keyword evidence="3" id="KW-0677">Repeat</keyword>
<organism evidence="10 11">
    <name type="scientific">Rhodotorula taiwanensis</name>
    <dbReference type="NCBI Taxonomy" id="741276"/>
    <lineage>
        <taxon>Eukaryota</taxon>
        <taxon>Fungi</taxon>
        <taxon>Dikarya</taxon>
        <taxon>Basidiomycota</taxon>
        <taxon>Pucciniomycotina</taxon>
        <taxon>Microbotryomycetes</taxon>
        <taxon>Sporidiobolales</taxon>
        <taxon>Sporidiobolaceae</taxon>
        <taxon>Rhodotorula</taxon>
    </lineage>
</organism>
<gene>
    <name evidence="10" type="ORF">BMF94_6880</name>
</gene>
<dbReference type="STRING" id="741276.A0A2S5B000"/>
<dbReference type="GO" id="GO:0003723">
    <property type="term" value="F:RNA binding"/>
    <property type="evidence" value="ECO:0007669"/>
    <property type="project" value="InterPro"/>
</dbReference>
<comment type="function">
    <text evidence="7">Plays a role in pre-mRNA splicing as a core component of the spliceosomal U1, U2, U4 and U5 small nuclear ribonucleoproteins (snRNPs), the building blocks of the spliceosome.</text>
</comment>
<keyword evidence="11" id="KW-1185">Reference proteome</keyword>
<dbReference type="InterPro" id="IPR027141">
    <property type="entry name" value="LSm4/Sm_D1/D3"/>
</dbReference>
<feature type="compositionally biased region" description="Basic residues" evidence="8">
    <location>
        <begin position="166"/>
        <end position="179"/>
    </location>
</feature>
<comment type="caution">
    <text evidence="10">The sequence shown here is derived from an EMBL/GenBank/DDBJ whole genome shotgun (WGS) entry which is preliminary data.</text>
</comment>
<dbReference type="FunFam" id="2.30.30.100:FF:000008">
    <property type="entry name" value="Small nuclear ribonucleoprotein Sm D1"/>
    <property type="match status" value="1"/>
</dbReference>
<dbReference type="GO" id="GO:0031981">
    <property type="term" value="C:nuclear lumen"/>
    <property type="evidence" value="ECO:0007669"/>
    <property type="project" value="UniProtKB-ARBA"/>
</dbReference>
<feature type="domain" description="Sm" evidence="9">
    <location>
        <begin position="58"/>
        <end position="130"/>
    </location>
</feature>
<dbReference type="InterPro" id="IPR047575">
    <property type="entry name" value="Sm"/>
</dbReference>
<evidence type="ECO:0000256" key="2">
    <source>
        <dbReference type="ARBA" id="ARBA00008146"/>
    </source>
</evidence>
<dbReference type="Proteomes" id="UP000237144">
    <property type="component" value="Unassembled WGS sequence"/>
</dbReference>
<keyword evidence="7" id="KW-0507">mRNA processing</keyword>
<evidence type="ECO:0000256" key="5">
    <source>
        <dbReference type="ARBA" id="ARBA00023274"/>
    </source>
</evidence>
<evidence type="ECO:0000313" key="11">
    <source>
        <dbReference type="Proteomes" id="UP000237144"/>
    </source>
</evidence>
<evidence type="ECO:0000259" key="9">
    <source>
        <dbReference type="PROSITE" id="PS52002"/>
    </source>
</evidence>
<dbReference type="InterPro" id="IPR010920">
    <property type="entry name" value="LSM_dom_sf"/>
</dbReference>
<dbReference type="SMART" id="SM00651">
    <property type="entry name" value="Sm"/>
    <property type="match status" value="1"/>
</dbReference>
<evidence type="ECO:0000256" key="3">
    <source>
        <dbReference type="ARBA" id="ARBA00022737"/>
    </source>
</evidence>
<dbReference type="InterPro" id="IPR034102">
    <property type="entry name" value="Sm_D1"/>
</dbReference>
<dbReference type="Pfam" id="PF01423">
    <property type="entry name" value="LSM"/>
    <property type="match status" value="1"/>
</dbReference>
<name>A0A2S5B000_9BASI</name>
<dbReference type="GO" id="GO:0010468">
    <property type="term" value="P:regulation of gene expression"/>
    <property type="evidence" value="ECO:0007669"/>
    <property type="project" value="UniProtKB-ARBA"/>
</dbReference>
<proteinExistence type="inferred from homology"/>
<evidence type="ECO:0000256" key="7">
    <source>
        <dbReference type="RuleBase" id="RU365054"/>
    </source>
</evidence>
<dbReference type="AlphaFoldDB" id="A0A2S5B000"/>
<feature type="region of interest" description="Disordered" evidence="8">
    <location>
        <begin position="137"/>
        <end position="179"/>
    </location>
</feature>
<dbReference type="EMBL" id="PJQD01000145">
    <property type="protein sequence ID" value="POY70106.1"/>
    <property type="molecule type" value="Genomic_DNA"/>
</dbReference>